<dbReference type="OMA" id="RWYKQKL"/>
<dbReference type="GO" id="GO:0051607">
    <property type="term" value="P:defense response to virus"/>
    <property type="evidence" value="ECO:0007669"/>
    <property type="project" value="TreeGrafter"/>
</dbReference>
<protein>
    <submittedName>
        <fullName evidence="5 6">2'-5'-oligoadenylate synthase 1A-like</fullName>
    </submittedName>
</protein>
<dbReference type="Pfam" id="PF10421">
    <property type="entry name" value="OAS1_C"/>
    <property type="match status" value="1"/>
</dbReference>
<evidence type="ECO:0000313" key="6">
    <source>
        <dbReference type="RefSeq" id="XP_022096924.1"/>
    </source>
</evidence>
<evidence type="ECO:0000256" key="1">
    <source>
        <dbReference type="ARBA" id="ARBA00009526"/>
    </source>
</evidence>
<dbReference type="GO" id="GO:0001730">
    <property type="term" value="F:2'-5'-oligoadenylate synthetase activity"/>
    <property type="evidence" value="ECO:0007669"/>
    <property type="project" value="UniProtKB-EC"/>
</dbReference>
<dbReference type="OrthoDB" id="1885901at2759"/>
<name>A0A8B7YUF3_ACAPL</name>
<sequence length="352" mass="39887">MGSWFSVGSDPWDLDPSYFEKWYNLNIREGLGKFETDALEAIDTALIALARRMACSKRNLFDVREVIKGGSLITGTATKDLTDIDVVVFVNSPHLVPIGCSSVQDYKAKLKSLIDELAKALGAVPSVIIRQSDACQVNFDFVVGGRSLRVNFFPTADNFSGYALGPSDIFKEMMQLGGYDRGLYSASLVKYQRDFVKNQPCTVKELIRLVKFWAHTCLPQALQKSYPLELITIYRWENTGKPALFKNVQGLKDVLRFLSALQVLRHYWTEMYDEELAEQSITKLGHRNPILLDPANPTNNVCWVYQKGDNIELLKSAAESTLRSKLLTDVIVYPNWWGRRDPYDFLCNDAEN</sequence>
<dbReference type="KEGG" id="aplc:110982654"/>
<organism evidence="4 5">
    <name type="scientific">Acanthaster planci</name>
    <name type="common">Crown-of-thorns starfish</name>
    <dbReference type="NCBI Taxonomy" id="133434"/>
    <lineage>
        <taxon>Eukaryota</taxon>
        <taxon>Metazoa</taxon>
        <taxon>Echinodermata</taxon>
        <taxon>Eleutherozoa</taxon>
        <taxon>Asterozoa</taxon>
        <taxon>Asteroidea</taxon>
        <taxon>Valvatacea</taxon>
        <taxon>Valvatida</taxon>
        <taxon>Acanthasteridae</taxon>
        <taxon>Acanthaster</taxon>
    </lineage>
</organism>
<evidence type="ECO:0000259" key="2">
    <source>
        <dbReference type="Pfam" id="PF01909"/>
    </source>
</evidence>
<dbReference type="GO" id="GO:0016020">
    <property type="term" value="C:membrane"/>
    <property type="evidence" value="ECO:0007669"/>
    <property type="project" value="TreeGrafter"/>
</dbReference>
<dbReference type="GeneID" id="110982654"/>
<dbReference type="GO" id="GO:0003725">
    <property type="term" value="F:double-stranded RNA binding"/>
    <property type="evidence" value="ECO:0007669"/>
    <property type="project" value="TreeGrafter"/>
</dbReference>
<dbReference type="PANTHER" id="PTHR11258:SF7">
    <property type="entry name" value="2'-5'-OLIGOADENYLATE SYNTHASE-LIKE PROTEIN 2"/>
    <property type="match status" value="1"/>
</dbReference>
<dbReference type="GO" id="GO:0045071">
    <property type="term" value="P:negative regulation of viral genome replication"/>
    <property type="evidence" value="ECO:0007669"/>
    <property type="project" value="TreeGrafter"/>
</dbReference>
<dbReference type="SUPFAM" id="SSF81631">
    <property type="entry name" value="PAP/OAS1 substrate-binding domain"/>
    <property type="match status" value="1"/>
</dbReference>
<dbReference type="PROSITE" id="PS50152">
    <property type="entry name" value="25A_SYNTH_3"/>
    <property type="match status" value="1"/>
</dbReference>
<dbReference type="AlphaFoldDB" id="A0A8B7YUF3"/>
<feature type="domain" description="Polymerase nucleotidyl transferase" evidence="2">
    <location>
        <begin position="57"/>
        <end position="132"/>
    </location>
</feature>
<dbReference type="Proteomes" id="UP000694845">
    <property type="component" value="Unplaced"/>
</dbReference>
<dbReference type="SUPFAM" id="SSF81301">
    <property type="entry name" value="Nucleotidyltransferase"/>
    <property type="match status" value="1"/>
</dbReference>
<dbReference type="GO" id="GO:0005654">
    <property type="term" value="C:nucleoplasm"/>
    <property type="evidence" value="ECO:0007669"/>
    <property type="project" value="TreeGrafter"/>
</dbReference>
<dbReference type="RefSeq" id="XP_022096923.1">
    <property type="nucleotide sequence ID" value="XM_022241231.1"/>
</dbReference>
<keyword evidence="4" id="KW-1185">Reference proteome</keyword>
<dbReference type="Pfam" id="PF01909">
    <property type="entry name" value="NTP_transf_2"/>
    <property type="match status" value="1"/>
</dbReference>
<dbReference type="InterPro" id="IPR043519">
    <property type="entry name" value="NT_sf"/>
</dbReference>
<accession>A0A8B7YUF3</accession>
<dbReference type="Gene3D" id="1.10.1410.20">
    <property type="entry name" value="2'-5'-oligoadenylate synthetase 1, domain 2"/>
    <property type="match status" value="1"/>
</dbReference>
<dbReference type="GO" id="GO:0005524">
    <property type="term" value="F:ATP binding"/>
    <property type="evidence" value="ECO:0007669"/>
    <property type="project" value="UniProtKB-KW"/>
</dbReference>
<evidence type="ECO:0000313" key="4">
    <source>
        <dbReference type="Proteomes" id="UP000694845"/>
    </source>
</evidence>
<dbReference type="InterPro" id="IPR002934">
    <property type="entry name" value="Polymerase_NTP_transf_dom"/>
</dbReference>
<proteinExistence type="inferred from homology"/>
<gene>
    <name evidence="5 6" type="primary">LOC110982654</name>
</gene>
<evidence type="ECO:0000313" key="5">
    <source>
        <dbReference type="RefSeq" id="XP_022096923.1"/>
    </source>
</evidence>
<dbReference type="GO" id="GO:0005829">
    <property type="term" value="C:cytosol"/>
    <property type="evidence" value="ECO:0007669"/>
    <property type="project" value="TreeGrafter"/>
</dbReference>
<reference evidence="5 6" key="1">
    <citation type="submission" date="2025-04" db="UniProtKB">
        <authorList>
            <consortium name="RefSeq"/>
        </authorList>
    </citation>
    <scope>IDENTIFICATION</scope>
</reference>
<dbReference type="PANTHER" id="PTHR11258">
    <property type="entry name" value="2-5 OLIGOADENYLATE SYNTHETASE"/>
    <property type="match status" value="1"/>
</dbReference>
<dbReference type="RefSeq" id="XP_022096924.1">
    <property type="nucleotide sequence ID" value="XM_022241232.1"/>
</dbReference>
<dbReference type="InterPro" id="IPR018952">
    <property type="entry name" value="2-5-oligoAdlate_synth_1_dom2/C"/>
</dbReference>
<comment type="similarity">
    <text evidence="1">Belongs to the 2-5A synthase family.</text>
</comment>
<dbReference type="Gene3D" id="3.30.460.10">
    <property type="entry name" value="Beta Polymerase, domain 2"/>
    <property type="match status" value="1"/>
</dbReference>
<evidence type="ECO:0000259" key="3">
    <source>
        <dbReference type="Pfam" id="PF10421"/>
    </source>
</evidence>
<feature type="domain" description="2'-5'-oligoadenylate synthetase 1" evidence="3">
    <location>
        <begin position="171"/>
        <end position="327"/>
    </location>
</feature>